<dbReference type="KEGG" id="cpy:Cphy_2929"/>
<dbReference type="HOGENOM" id="CLU_2648147_0_0_9"/>
<dbReference type="EMBL" id="CP000885">
    <property type="protein sequence ID" value="ABX43286.1"/>
    <property type="molecule type" value="Genomic_DNA"/>
</dbReference>
<gene>
    <name evidence="1" type="ordered locus">Cphy_2929</name>
</gene>
<dbReference type="STRING" id="357809.Cphy_2929"/>
<dbReference type="Proteomes" id="UP000000370">
    <property type="component" value="Chromosome"/>
</dbReference>
<dbReference type="AlphaFoldDB" id="A9KPL2"/>
<keyword evidence="2" id="KW-1185">Reference proteome</keyword>
<proteinExistence type="predicted"/>
<organism evidence="1 2">
    <name type="scientific">Lachnoclostridium phytofermentans (strain ATCC 700394 / DSM 18823 / ISDg)</name>
    <name type="common">Clostridium phytofermentans</name>
    <dbReference type="NCBI Taxonomy" id="357809"/>
    <lineage>
        <taxon>Bacteria</taxon>
        <taxon>Bacillati</taxon>
        <taxon>Bacillota</taxon>
        <taxon>Clostridia</taxon>
        <taxon>Lachnospirales</taxon>
        <taxon>Lachnospiraceae</taxon>
    </lineage>
</organism>
<reference evidence="2" key="1">
    <citation type="submission" date="2007-11" db="EMBL/GenBank/DDBJ databases">
        <title>Complete genome sequence of Clostridium phytofermentans ISDg.</title>
        <authorList>
            <person name="Leschine S.B."/>
            <person name="Warnick T.A."/>
            <person name="Blanchard J.L."/>
            <person name="Schnell D.J."/>
            <person name="Petit E.L."/>
            <person name="LaTouf W.G."/>
            <person name="Copeland A."/>
            <person name="Lucas S."/>
            <person name="Lapidus A."/>
            <person name="Barry K."/>
            <person name="Glavina del Rio T."/>
            <person name="Dalin E."/>
            <person name="Tice H."/>
            <person name="Pitluck S."/>
            <person name="Kiss H."/>
            <person name="Brettin T."/>
            <person name="Bruce D."/>
            <person name="Detter J.C."/>
            <person name="Han C."/>
            <person name="Kuske C."/>
            <person name="Schmutz J."/>
            <person name="Larimer F."/>
            <person name="Land M."/>
            <person name="Hauser L."/>
            <person name="Kyrpides N."/>
            <person name="Kim E.A."/>
            <person name="Richardson P."/>
        </authorList>
    </citation>
    <scope>NUCLEOTIDE SEQUENCE [LARGE SCALE GENOMIC DNA]</scope>
    <source>
        <strain evidence="2">ATCC 700394 / DSM 18823 / ISDg</strain>
    </source>
</reference>
<sequence length="76" mass="8316">MEVISALLPVYVYFTVTVTLAKVLEFALNTISCESEPVLVAANTLEQGANDVKSKAATNVNAIRRLNNFFIVRLLS</sequence>
<accession>A9KPL2</accession>
<name>A9KPL2_LACP7</name>
<evidence type="ECO:0000313" key="1">
    <source>
        <dbReference type="EMBL" id="ABX43286.1"/>
    </source>
</evidence>
<evidence type="ECO:0000313" key="2">
    <source>
        <dbReference type="Proteomes" id="UP000000370"/>
    </source>
</evidence>
<protein>
    <submittedName>
        <fullName evidence="1">Uncharacterized protein</fullName>
    </submittedName>
</protein>